<name>W5T6V8_9NOCA</name>
<sequence>MLAATAVLVPLAACDSDRSAGPSATSSMPEQFDNSAQDRLRGLEAGLGGRIGVYAVDTGTGRIRAYRADERFPFASTYKALAAGAVLERNKPEALDSRIHYSRDDLVAHSPITGQHVDDGMTLREILDAAVRYSDNTAGNLLFRAVGGPKPLQQQLHEIGDDATSMDRTETDLNQTAPGDIRDTSTPRALGADLRYFALDAAVSQENRRILGGLLRANTTGDTLIRSIAPAGWDVGDKSGSGTYGTRNDIAVLWPPGRAPIVLAVLTTRDRPDAEYDDTVVARAAAIAVTAMNAPQ</sequence>
<dbReference type="Proteomes" id="UP000019150">
    <property type="component" value="Chromosome"/>
</dbReference>
<dbReference type="SUPFAM" id="SSF56601">
    <property type="entry name" value="beta-lactamase/transpeptidase-like"/>
    <property type="match status" value="1"/>
</dbReference>
<dbReference type="HOGENOM" id="CLU_031960_6_0_11"/>
<dbReference type="eggNOG" id="COG2367">
    <property type="taxonomic scope" value="Bacteria"/>
</dbReference>
<dbReference type="PROSITE" id="PS00146">
    <property type="entry name" value="BETA_LACTAMASE_A"/>
    <property type="match status" value="1"/>
</dbReference>
<dbReference type="STRING" id="1415166.NONO_c02500"/>
<gene>
    <name evidence="7" type="ORF">NONO_c02500</name>
</gene>
<dbReference type="AlphaFoldDB" id="W5T6V8"/>
<comment type="similarity">
    <text evidence="1 5">Belongs to the class-A beta-lactamase family.</text>
</comment>
<dbReference type="GO" id="GO:0046677">
    <property type="term" value="P:response to antibiotic"/>
    <property type="evidence" value="ECO:0007669"/>
    <property type="project" value="UniProtKB-UniRule"/>
</dbReference>
<dbReference type="EC" id="3.5.2.6" evidence="2 5"/>
<feature type="domain" description="Beta-lactamase class A catalytic" evidence="6">
    <location>
        <begin position="52"/>
        <end position="267"/>
    </location>
</feature>
<evidence type="ECO:0000259" key="6">
    <source>
        <dbReference type="Pfam" id="PF13354"/>
    </source>
</evidence>
<reference evidence="7 8" key="1">
    <citation type="journal article" date="2014" name="Appl. Environ. Microbiol.">
        <title>Insights into the Microbial Degradation of Rubber and Gutta-Percha by Analysis of the Complete Genome of Nocardia nova SH22a.</title>
        <authorList>
            <person name="Luo Q."/>
            <person name="Hiessl S."/>
            <person name="Poehlein A."/>
            <person name="Daniel R."/>
            <person name="Steinbuchel A."/>
        </authorList>
    </citation>
    <scope>NUCLEOTIDE SEQUENCE [LARGE SCALE GENOMIC DNA]</scope>
    <source>
        <strain evidence="7">SH22a</strain>
    </source>
</reference>
<dbReference type="PRINTS" id="PR00118">
    <property type="entry name" value="BLACTAMASEA"/>
</dbReference>
<evidence type="ECO:0000313" key="8">
    <source>
        <dbReference type="Proteomes" id="UP000019150"/>
    </source>
</evidence>
<evidence type="ECO:0000256" key="4">
    <source>
        <dbReference type="ARBA" id="ARBA00023251"/>
    </source>
</evidence>
<organism evidence="7 8">
    <name type="scientific">Nocardia nova SH22a</name>
    <dbReference type="NCBI Taxonomy" id="1415166"/>
    <lineage>
        <taxon>Bacteria</taxon>
        <taxon>Bacillati</taxon>
        <taxon>Actinomycetota</taxon>
        <taxon>Actinomycetes</taxon>
        <taxon>Mycobacteriales</taxon>
        <taxon>Nocardiaceae</taxon>
        <taxon>Nocardia</taxon>
    </lineage>
</organism>
<keyword evidence="8" id="KW-1185">Reference proteome</keyword>
<dbReference type="InterPro" id="IPR012338">
    <property type="entry name" value="Beta-lactam/transpept-like"/>
</dbReference>
<evidence type="ECO:0000256" key="2">
    <source>
        <dbReference type="ARBA" id="ARBA00012865"/>
    </source>
</evidence>
<keyword evidence="3 5" id="KW-0378">Hydrolase</keyword>
<evidence type="ECO:0000256" key="5">
    <source>
        <dbReference type="RuleBase" id="RU361140"/>
    </source>
</evidence>
<dbReference type="Pfam" id="PF13354">
    <property type="entry name" value="Beta-lactamase2"/>
    <property type="match status" value="1"/>
</dbReference>
<keyword evidence="4 5" id="KW-0046">Antibiotic resistance</keyword>
<comment type="catalytic activity">
    <reaction evidence="5">
        <text>a beta-lactam + H2O = a substituted beta-amino acid</text>
        <dbReference type="Rhea" id="RHEA:20401"/>
        <dbReference type="ChEBI" id="CHEBI:15377"/>
        <dbReference type="ChEBI" id="CHEBI:35627"/>
        <dbReference type="ChEBI" id="CHEBI:140347"/>
        <dbReference type="EC" id="3.5.2.6"/>
    </reaction>
</comment>
<evidence type="ECO:0000256" key="3">
    <source>
        <dbReference type="ARBA" id="ARBA00022801"/>
    </source>
</evidence>
<evidence type="ECO:0000256" key="1">
    <source>
        <dbReference type="ARBA" id="ARBA00009009"/>
    </source>
</evidence>
<accession>W5T6V8</accession>
<dbReference type="NCBIfam" id="NF033103">
    <property type="entry name" value="bla_class_A"/>
    <property type="match status" value="1"/>
</dbReference>
<dbReference type="Gene3D" id="3.40.710.10">
    <property type="entry name" value="DD-peptidase/beta-lactamase superfamily"/>
    <property type="match status" value="1"/>
</dbReference>
<dbReference type="GO" id="GO:0030655">
    <property type="term" value="P:beta-lactam antibiotic catabolic process"/>
    <property type="evidence" value="ECO:0007669"/>
    <property type="project" value="InterPro"/>
</dbReference>
<dbReference type="EMBL" id="CP006850">
    <property type="protein sequence ID" value="AHH15065.1"/>
    <property type="molecule type" value="Genomic_DNA"/>
</dbReference>
<proteinExistence type="inferred from homology"/>
<protein>
    <recommendedName>
        <fullName evidence="2 5">Beta-lactamase</fullName>
        <ecNumber evidence="2 5">3.5.2.6</ecNumber>
    </recommendedName>
</protein>
<dbReference type="KEGG" id="nno:NONO_c02500"/>
<dbReference type="PANTHER" id="PTHR35333">
    <property type="entry name" value="BETA-LACTAMASE"/>
    <property type="match status" value="1"/>
</dbReference>
<dbReference type="GO" id="GO:0008800">
    <property type="term" value="F:beta-lactamase activity"/>
    <property type="evidence" value="ECO:0007669"/>
    <property type="project" value="UniProtKB-UniRule"/>
</dbReference>
<dbReference type="InterPro" id="IPR000871">
    <property type="entry name" value="Beta-lactam_class-A"/>
</dbReference>
<evidence type="ECO:0000313" key="7">
    <source>
        <dbReference type="EMBL" id="AHH15065.1"/>
    </source>
</evidence>
<dbReference type="InterPro" id="IPR023650">
    <property type="entry name" value="Beta-lactam_class-A_AS"/>
</dbReference>
<dbReference type="InterPro" id="IPR045155">
    <property type="entry name" value="Beta-lactam_cat"/>
</dbReference>
<dbReference type="PANTHER" id="PTHR35333:SF3">
    <property type="entry name" value="BETA-LACTAMASE-TYPE TRANSPEPTIDASE FOLD CONTAINING PROTEIN"/>
    <property type="match status" value="1"/>
</dbReference>
<dbReference type="PATRIC" id="fig|1415166.3.peg.242"/>